<feature type="compositionally biased region" description="Acidic residues" evidence="1">
    <location>
        <begin position="1575"/>
        <end position="1585"/>
    </location>
</feature>
<dbReference type="GO" id="GO:0000127">
    <property type="term" value="C:transcription factor TFIIIC complex"/>
    <property type="evidence" value="ECO:0007669"/>
    <property type="project" value="TreeGrafter"/>
</dbReference>
<protein>
    <submittedName>
        <fullName evidence="2">(malaria parasite P. vivax) hypothetical protein</fullName>
    </submittedName>
</protein>
<dbReference type="PANTHER" id="PTHR23082">
    <property type="entry name" value="TRANSCRIPTION INITIATION FACTOR IIIC TFIIIC , POLYPEPTIDE 3-RELATED"/>
    <property type="match status" value="1"/>
</dbReference>
<dbReference type="VEuPathDB" id="PlasmoDB:PVPAM_110043800"/>
<dbReference type="InterPro" id="IPR019734">
    <property type="entry name" value="TPR_rpt"/>
</dbReference>
<feature type="compositionally biased region" description="Basic and acidic residues" evidence="1">
    <location>
        <begin position="378"/>
        <end position="387"/>
    </location>
</feature>
<evidence type="ECO:0000313" key="2">
    <source>
        <dbReference type="EMBL" id="CAG9478083.1"/>
    </source>
</evidence>
<feature type="region of interest" description="Disordered" evidence="1">
    <location>
        <begin position="319"/>
        <end position="341"/>
    </location>
</feature>
<feature type="compositionally biased region" description="Gly residues" evidence="1">
    <location>
        <begin position="1556"/>
        <end position="1570"/>
    </location>
</feature>
<proteinExistence type="predicted"/>
<sequence>MNTTPGTQNEERNERGEGSFPKRNDNEDSEYSDSFVEHLFNVNRKGPGGRRGNLYGQGPQFENDPWDGDCNWYDAEEAPGGGGIPYVEAGEQEGQPTREDEDVMKYYAVVKSNKMNDQILQREIDHLLNFSSKVETYEEKQKKLLWGSANDEGIDPCLCSWKGGADQKDQQDEGDAADQQDEGDEASQQDDADRDGTVLLPRFVEDLRRVKKHPLRERAEGAPPSGDKVGVSQPDGSDHLGGSNHLGGGDHLGGSEIAHSLNSTHITFNEKRLLNMSNIHLNNLLYFYLCCNEDDALACLEGGGKRVYTYDSYAFEGLEGGSEASSNAPSEGSSRSSSISDEELLLLRYGDDEGGGYAGECDEADCSSEEEGCYSEEADCHGEDSGRCTENPLRRRKRKRSAKRGRHGGKGASATPSPAEPTKMSKEVESLMNKANSCYISQNFDECIAVLEKVIKLAPSLHDPFHLLGLIQEREYKNVKKAINYYLIAAHLSRNDHLSWYNLIELCKMEKQYRLILYCLFKVLRIYKKKIAKREKRRIVGGSPQGQVDYKGGHPSCGDDHGDAIPKEGLTCDEYLRPANRNEHMKELDPFLKHLYFNVAFTYLLLEDYKNGLKWLLLLRNACGGEVDTLVDLYICLCLAVVRNPHDSYHFLKRMFLRVVRGKRRGGTAPLEERPPRADGWSYKEKSTICFFMQSQILNGKYDECIFVFWMLTRMSSERIHVDVFTQFVRALLMVGHVDYGYLTKCHFVQVILGNLALFEDLVFHLAEAYYARGMFEGAIYFYRLVYARRKGGALNEAVNEAASEAVNESVRTISPGKEQPSPDDPPSLRCTKRGTKRDTLVGYEGGVHLPATAYKLVKCHYYLQNYTKAEKIIAKMLKSEHLKKHNLEIDIKTLYIDILHKTKRHNKAISILLTIKQKKLRFMGSIPTPLGNKERELLLLKILNRKNKLLLYLSHNSYILHMFYVYQKKESVFHQHDHFLPSRDVNDIIRLRENICFCYFCVRYNFSVLGLLYLYNVLLFLGSTRAKGNRGHRGHRGECGEHGNRSTRARLRRRIASLHTYREYVVFLATSFRIFKRGEKPEDLDIVHKDLRLDGTRLYYRGALVFDVQRVLAKRAAMGTSPNDVDAASPTAANASSPNATSSASPTAANAALRSRLRRHARGVELEIFSSKIVVKFYKFSYSFFSFLYETEQDFKRVHTAMEKDVMSFRRGRSDVAAVAAMEASPGGWRSLFVPPGYAREEGEPPSGSPTGKVAPLPQLERPPLEAFPAEEAPKRSKRFSFLMMRKKMNLFSFENYLGLYFSLLFLEECLFIVTTMNMYEDAIHILSVYLKNRKSSKMKFLTYMKAVKREFQKHRISNRFRNVGVYFFNSTYSGMIKEEMRSEYKNFCKMNEHVDCKYFLFRINLLLNRLYISSGDFERQVKCLNDVYIFKRKEKDEYKVLKYYCDIVLTGPFCQNYLSSISRSRHKNILITFRLFLVRTLHCKNSNPFLIYLIGNVCNLSCMIVNSVHEHTRAYAFLLKGRKANRQRLLRGRRAKGVKGVKRVKGRASDSDGGAVGGAAGEAAGGAAGQPDGEVDDQSDDQPSDAANSANPAEELEEEHFLFSKLQLCGERRRRSQAEDGFEGVADELNFLFSLMTSYFNYASGYRVQNRESVMMTSFCLLNDYIGKRYHQKVIHKKKKYKRRSLFYKPYKYIYTAEILYNLGRALHQLSYFSECMKLYMSVIRLVRRADKQVKRICSANKLLLNRRFILEHVVNMNRCMCFSCLYFCPRGPATPLNHLANYYGNLNTKYCSLFLLFFDRRHLLFSAAYNLGVIFRKLNRFEQAKHVLGNILWD</sequence>
<dbReference type="Proteomes" id="UP000779233">
    <property type="component" value="Unassembled WGS sequence"/>
</dbReference>
<name>A0A8S4HDN2_PLAVI</name>
<dbReference type="PANTHER" id="PTHR23082:SF0">
    <property type="entry name" value="GENERAL TRANSCRIPTION FACTOR 3C POLYPEPTIDE 3"/>
    <property type="match status" value="1"/>
</dbReference>
<evidence type="ECO:0000313" key="3">
    <source>
        <dbReference type="Proteomes" id="UP000779233"/>
    </source>
</evidence>
<feature type="compositionally biased region" description="Acidic residues" evidence="1">
    <location>
        <begin position="172"/>
        <end position="193"/>
    </location>
</feature>
<feature type="compositionally biased region" description="Basic residues" evidence="1">
    <location>
        <begin position="1537"/>
        <end position="1548"/>
    </location>
</feature>
<feature type="compositionally biased region" description="Basic and acidic residues" evidence="1">
    <location>
        <begin position="9"/>
        <end position="26"/>
    </location>
</feature>
<dbReference type="InterPro" id="IPR039340">
    <property type="entry name" value="Tfc4/TFIIIC-102/Sfc4"/>
</dbReference>
<comment type="caution">
    <text evidence="2">The sequence shown here is derived from an EMBL/GenBank/DDBJ whole genome shotgun (WGS) entry which is preliminary data.</text>
</comment>
<feature type="compositionally biased region" description="Basic residues" evidence="1">
    <location>
        <begin position="394"/>
        <end position="409"/>
    </location>
</feature>
<dbReference type="GO" id="GO:0006383">
    <property type="term" value="P:transcription by RNA polymerase III"/>
    <property type="evidence" value="ECO:0007669"/>
    <property type="project" value="InterPro"/>
</dbReference>
<accession>A0A8S4HDN2</accession>
<feature type="compositionally biased region" description="Low complexity" evidence="1">
    <location>
        <begin position="321"/>
        <end position="339"/>
    </location>
</feature>
<feature type="region of interest" description="Disordered" evidence="1">
    <location>
        <begin position="1537"/>
        <end position="1598"/>
    </location>
</feature>
<evidence type="ECO:0000256" key="1">
    <source>
        <dbReference type="SAM" id="MobiDB-lite"/>
    </source>
</evidence>
<gene>
    <name evidence="2" type="ORF">PVW1_110044900</name>
</gene>
<feature type="region of interest" description="Disordered" evidence="1">
    <location>
        <begin position="211"/>
        <end position="250"/>
    </location>
</feature>
<reference evidence="2" key="1">
    <citation type="submission" date="2021-09" db="EMBL/GenBank/DDBJ databases">
        <authorList>
            <consortium name="Pathogen Informatics"/>
        </authorList>
    </citation>
    <scope>NUCLEOTIDE SEQUENCE</scope>
    <source>
        <strain evidence="2">PvW1</strain>
    </source>
</reference>
<dbReference type="EMBL" id="CAJZCX010000008">
    <property type="protein sequence ID" value="CAG9478083.1"/>
    <property type="molecule type" value="Genomic_DNA"/>
</dbReference>
<feature type="region of interest" description="Disordered" evidence="1">
    <location>
        <begin position="377"/>
        <end position="425"/>
    </location>
</feature>
<dbReference type="Gene3D" id="1.25.40.10">
    <property type="entry name" value="Tetratricopeptide repeat domain"/>
    <property type="match status" value="1"/>
</dbReference>
<dbReference type="Pfam" id="PF13181">
    <property type="entry name" value="TPR_8"/>
    <property type="match status" value="1"/>
</dbReference>
<feature type="region of interest" description="Disordered" evidence="1">
    <location>
        <begin position="1121"/>
        <end position="1148"/>
    </location>
</feature>
<feature type="region of interest" description="Disordered" evidence="1">
    <location>
        <begin position="809"/>
        <end position="834"/>
    </location>
</feature>
<organism evidence="2 3">
    <name type="scientific">Plasmodium vivax</name>
    <name type="common">malaria parasite P. vivax</name>
    <dbReference type="NCBI Taxonomy" id="5855"/>
    <lineage>
        <taxon>Eukaryota</taxon>
        <taxon>Sar</taxon>
        <taxon>Alveolata</taxon>
        <taxon>Apicomplexa</taxon>
        <taxon>Aconoidasida</taxon>
        <taxon>Haemosporida</taxon>
        <taxon>Plasmodiidae</taxon>
        <taxon>Plasmodium</taxon>
        <taxon>Plasmodium (Plasmodium)</taxon>
    </lineage>
</organism>
<feature type="region of interest" description="Disordered" evidence="1">
    <location>
        <begin position="1"/>
        <end position="101"/>
    </location>
</feature>
<feature type="region of interest" description="Disordered" evidence="1">
    <location>
        <begin position="162"/>
        <end position="197"/>
    </location>
</feature>
<dbReference type="InterPro" id="IPR011990">
    <property type="entry name" value="TPR-like_helical_dom_sf"/>
</dbReference>
<dbReference type="SUPFAM" id="SSF48452">
    <property type="entry name" value="TPR-like"/>
    <property type="match status" value="1"/>
</dbReference>
<feature type="compositionally biased region" description="Low complexity" evidence="1">
    <location>
        <begin position="1128"/>
        <end position="1148"/>
    </location>
</feature>
<dbReference type="SMART" id="SM00028">
    <property type="entry name" value="TPR"/>
    <property type="match status" value="4"/>
</dbReference>